<comment type="caution">
    <text evidence="2">The sequence shown here is derived from an EMBL/GenBank/DDBJ whole genome shotgun (WGS) entry which is preliminary data.</text>
</comment>
<evidence type="ECO:0000259" key="1">
    <source>
        <dbReference type="Pfam" id="PF19307"/>
    </source>
</evidence>
<protein>
    <recommendedName>
        <fullName evidence="1">Type 2A encapsulin shell protein SrpI-like domain-containing protein</fullName>
    </recommendedName>
</protein>
<dbReference type="InterPro" id="IPR045641">
    <property type="entry name" value="SrpI-like"/>
</dbReference>
<dbReference type="RefSeq" id="WP_112146975.1">
    <property type="nucleotide sequence ID" value="NZ_PGTO01000021.1"/>
</dbReference>
<dbReference type="EMBL" id="PGTO01000021">
    <property type="protein sequence ID" value="RAU20532.1"/>
    <property type="molecule type" value="Genomic_DNA"/>
</dbReference>
<reference evidence="2 3" key="1">
    <citation type="submission" date="2017-11" db="EMBL/GenBank/DDBJ databases">
        <title>Draft genome sequence of magnetotactic bacterium Magnetospirillum kuznetsovii LBB-42.</title>
        <authorList>
            <person name="Grouzdev D.S."/>
            <person name="Rysina M.S."/>
            <person name="Baslerov R.V."/>
            <person name="Koziaeva V."/>
        </authorList>
    </citation>
    <scope>NUCLEOTIDE SEQUENCE [LARGE SCALE GENOMIC DNA]</scope>
    <source>
        <strain evidence="2 3">LBB-42</strain>
    </source>
</reference>
<dbReference type="InterPro" id="IPR049822">
    <property type="entry name" value="Encap_f2a"/>
</dbReference>
<name>A0A364NTZ9_9PROT</name>
<dbReference type="NCBIfam" id="NF041162">
    <property type="entry name" value="encap_f2a"/>
    <property type="match status" value="1"/>
</dbReference>
<proteinExistence type="predicted"/>
<dbReference type="AlphaFoldDB" id="A0A364NTZ9"/>
<feature type="domain" description="Type 2A encapsulin shell protein SrpI-like" evidence="1">
    <location>
        <begin position="65"/>
        <end position="308"/>
    </location>
</feature>
<keyword evidence="3" id="KW-1185">Reference proteome</keyword>
<organism evidence="2 3">
    <name type="scientific">Paramagnetospirillum kuznetsovii</name>
    <dbReference type="NCBI Taxonomy" id="2053833"/>
    <lineage>
        <taxon>Bacteria</taxon>
        <taxon>Pseudomonadati</taxon>
        <taxon>Pseudomonadota</taxon>
        <taxon>Alphaproteobacteria</taxon>
        <taxon>Rhodospirillales</taxon>
        <taxon>Magnetospirillaceae</taxon>
        <taxon>Paramagnetospirillum</taxon>
    </lineage>
</organism>
<dbReference type="OrthoDB" id="181419at2"/>
<dbReference type="Proteomes" id="UP000251075">
    <property type="component" value="Unassembled WGS sequence"/>
</dbReference>
<dbReference type="Pfam" id="PF19307">
    <property type="entry name" value="SrpI-like"/>
    <property type="match status" value="1"/>
</dbReference>
<sequence>MSEDSEVRRTLNEQAARQLANATKTRAQWSGITPRWLVSFLPWIPVEAGIYRLNRVKEGAIGASSDVKCSPTNDADLPESFVPYEENPREYSLNAVTTVLDVQTRVSDLYSHPIDQIQEQLRLLIEKVKEKQEFELINNAEYGLLTNAAKTQRIKARKGAPTPDDLDELISKVWKEPSFFLAHPKAIAAFGRECTKRGVPPPTVNLFGTPFLTWRGLPLVPSDKLTISGDGKKSPGKTNILLVRTGEKRQGVVGLFQPGVPGEVSPSLSVRFMGINRKAIASYLISLYCSAAVLTEDALAVLEDVEVDHYFDYDKKFA</sequence>
<evidence type="ECO:0000313" key="3">
    <source>
        <dbReference type="Proteomes" id="UP000251075"/>
    </source>
</evidence>
<accession>A0A364NTZ9</accession>
<evidence type="ECO:0000313" key="2">
    <source>
        <dbReference type="EMBL" id="RAU20532.1"/>
    </source>
</evidence>
<gene>
    <name evidence="2" type="ORF">CU669_17980</name>
</gene>